<name>J4HSJ3_9APHY</name>
<gene>
    <name evidence="3" type="ORF">FIBRA_00965</name>
</gene>
<evidence type="ECO:0000313" key="4">
    <source>
        <dbReference type="Proteomes" id="UP000006352"/>
    </source>
</evidence>
<dbReference type="InterPro" id="IPR026749">
    <property type="entry name" value="Tmem135"/>
</dbReference>
<keyword evidence="2" id="KW-1133">Transmembrane helix</keyword>
<feature type="transmembrane region" description="Helical" evidence="2">
    <location>
        <begin position="126"/>
        <end position="142"/>
    </location>
</feature>
<feature type="transmembrane region" description="Helical" evidence="2">
    <location>
        <begin position="389"/>
        <end position="410"/>
    </location>
</feature>
<feature type="region of interest" description="Disordered" evidence="1">
    <location>
        <begin position="1"/>
        <end position="20"/>
    </location>
</feature>
<keyword evidence="2" id="KW-0472">Membrane</keyword>
<feature type="transmembrane region" description="Helical" evidence="2">
    <location>
        <begin position="67"/>
        <end position="86"/>
    </location>
</feature>
<dbReference type="Proteomes" id="UP000006352">
    <property type="component" value="Unassembled WGS sequence"/>
</dbReference>
<dbReference type="OrthoDB" id="4021778at2759"/>
<dbReference type="AlphaFoldDB" id="J4HSJ3"/>
<dbReference type="EMBL" id="HE796908">
    <property type="protein sequence ID" value="CCL98957.1"/>
    <property type="molecule type" value="Genomic_DNA"/>
</dbReference>
<feature type="transmembrane region" description="Helical" evidence="2">
    <location>
        <begin position="27"/>
        <end position="46"/>
    </location>
</feature>
<evidence type="ECO:0000256" key="1">
    <source>
        <dbReference type="SAM" id="MobiDB-lite"/>
    </source>
</evidence>
<dbReference type="HOGENOM" id="CLU_012946_2_1_1"/>
<organism evidence="3 4">
    <name type="scientific">Fibroporia radiculosa</name>
    <dbReference type="NCBI Taxonomy" id="599839"/>
    <lineage>
        <taxon>Eukaryota</taxon>
        <taxon>Fungi</taxon>
        <taxon>Dikarya</taxon>
        <taxon>Basidiomycota</taxon>
        <taxon>Agaricomycotina</taxon>
        <taxon>Agaricomycetes</taxon>
        <taxon>Polyporales</taxon>
        <taxon>Fibroporiaceae</taxon>
        <taxon>Fibroporia</taxon>
    </lineage>
</organism>
<dbReference type="PANTHER" id="PTHR12459:SF15">
    <property type="entry name" value="TRANSMEMBRANE PROTEIN 135"/>
    <property type="match status" value="1"/>
</dbReference>
<keyword evidence="2" id="KW-0812">Transmembrane</keyword>
<dbReference type="InParanoid" id="J4HSJ3"/>
<protein>
    <recommendedName>
        <fullName evidence="5">Transmembrane protein 135 N-terminal domain-containing protein</fullName>
    </recommendedName>
</protein>
<sequence length="417" mass="45892">MDSDAKKCLKRPASHPVPRDHPLQISLRTYALSLSLSLGPALFPFLTSAKLRRNGVARLKKILRRELGMSGFAFAMTVAVGGGATLRRLWDLLDTKTADDTGWASDTELTKIRDRLSSLTSSHRTFIANVLSSLLAITLFHSRRSRVHPSHRVDIPLTLPLSDTASPQLQRARIRPSITLDLTLLLLVRAMDSLFQMAISRLPRSYNKWIMTLANIDVRLLEALRAIRSGAWSYRRHVSVQPDLVSSISRTLGYPSAWGDPALLPAYGGVQANAVWKTLGVRGRNGLGGLPCELVHGTVTGGSCTANATIRGAQAFVEALALYLPVHFLPILLTRPRALLQAPRLLRTTLSVLRSASFLSAFVSSIWVAVCLTRTLFLARLFPWISHDFWDGPFGCTFVGSLVCGGSIWIEEGRRRG</sequence>
<evidence type="ECO:0008006" key="5">
    <source>
        <dbReference type="Google" id="ProtNLM"/>
    </source>
</evidence>
<proteinExistence type="predicted"/>
<accession>J4HSJ3</accession>
<evidence type="ECO:0000313" key="3">
    <source>
        <dbReference type="EMBL" id="CCL98957.1"/>
    </source>
</evidence>
<dbReference type="GeneID" id="24093868"/>
<keyword evidence="4" id="KW-1185">Reference proteome</keyword>
<evidence type="ECO:0000256" key="2">
    <source>
        <dbReference type="SAM" id="Phobius"/>
    </source>
</evidence>
<reference evidence="3 4" key="1">
    <citation type="journal article" date="2012" name="Appl. Environ. Microbiol.">
        <title>Short-read sequencing for genomic analysis of the brown rot fungus Fibroporia radiculosa.</title>
        <authorList>
            <person name="Tang J.D."/>
            <person name="Perkins A.D."/>
            <person name="Sonstegard T.S."/>
            <person name="Schroeder S.G."/>
            <person name="Burgess S.C."/>
            <person name="Diehl S.V."/>
        </authorList>
    </citation>
    <scope>NUCLEOTIDE SEQUENCE [LARGE SCALE GENOMIC DNA]</scope>
    <source>
        <strain evidence="3 4">TFFH 294</strain>
    </source>
</reference>
<dbReference type="PANTHER" id="PTHR12459">
    <property type="entry name" value="TRANSMEMBRANE PROTEIN 135-RELATED"/>
    <property type="match status" value="1"/>
</dbReference>
<feature type="transmembrane region" description="Helical" evidence="2">
    <location>
        <begin position="355"/>
        <end position="377"/>
    </location>
</feature>
<dbReference type="RefSeq" id="XP_012178240.1">
    <property type="nucleotide sequence ID" value="XM_012322850.1"/>
</dbReference>